<dbReference type="GO" id="GO:0008017">
    <property type="term" value="F:microtubule binding"/>
    <property type="evidence" value="ECO:0007669"/>
    <property type="project" value="InterPro"/>
</dbReference>
<dbReference type="Proteomes" id="UP000288216">
    <property type="component" value="Unassembled WGS sequence"/>
</dbReference>
<comment type="caution">
    <text evidence="2">The sequence shown here is derived from an EMBL/GenBank/DDBJ whole genome shotgun (WGS) entry which is preliminary data.</text>
</comment>
<name>A0A401PAT5_SCYTO</name>
<dbReference type="STRING" id="75743.A0A401PAT5"/>
<dbReference type="GO" id="GO:0031175">
    <property type="term" value="P:neuron projection development"/>
    <property type="evidence" value="ECO:0007669"/>
    <property type="project" value="TreeGrafter"/>
</dbReference>
<dbReference type="OrthoDB" id="9378527at2759"/>
<sequence>MADFDLIDALHESTPSVEPEVKRDFIASLEAEKYDDVVGESFTKENYVPLLDDDETKSPSLSEAKANAVVHLYGKTSPEQDGDGGQLAERSGASEQGPGDVPNGEHGVGKADDTAE</sequence>
<evidence type="ECO:0000313" key="3">
    <source>
        <dbReference type="Proteomes" id="UP000288216"/>
    </source>
</evidence>
<dbReference type="AlphaFoldDB" id="A0A401PAT5"/>
<gene>
    <name evidence="2" type="ORF">scyTo_0008527</name>
</gene>
<proteinExistence type="predicted"/>
<protein>
    <submittedName>
        <fullName evidence="2">Uncharacterized protein</fullName>
    </submittedName>
</protein>
<dbReference type="PANTHER" id="PTHR11501">
    <property type="entry name" value="MICROTUBULE-ASSOCIATED PROTEIN"/>
    <property type="match status" value="1"/>
</dbReference>
<feature type="compositionally biased region" description="Basic and acidic residues" evidence="1">
    <location>
        <begin position="107"/>
        <end position="116"/>
    </location>
</feature>
<evidence type="ECO:0000256" key="1">
    <source>
        <dbReference type="SAM" id="MobiDB-lite"/>
    </source>
</evidence>
<dbReference type="GO" id="GO:0043005">
    <property type="term" value="C:neuron projection"/>
    <property type="evidence" value="ECO:0007669"/>
    <property type="project" value="TreeGrafter"/>
</dbReference>
<keyword evidence="3" id="KW-1185">Reference proteome</keyword>
<dbReference type="PANTHER" id="PTHR11501:SF16">
    <property type="entry name" value="MICROTUBULE-ASSOCIATED PROTEIN 4"/>
    <property type="match status" value="1"/>
</dbReference>
<accession>A0A401PAT5</accession>
<dbReference type="GO" id="GO:0000226">
    <property type="term" value="P:microtubule cytoskeleton organization"/>
    <property type="evidence" value="ECO:0007669"/>
    <property type="project" value="TreeGrafter"/>
</dbReference>
<evidence type="ECO:0000313" key="2">
    <source>
        <dbReference type="EMBL" id="GCB70238.1"/>
    </source>
</evidence>
<feature type="region of interest" description="Disordered" evidence="1">
    <location>
        <begin position="69"/>
        <end position="116"/>
    </location>
</feature>
<dbReference type="EMBL" id="BFAA01003289">
    <property type="protein sequence ID" value="GCB70238.1"/>
    <property type="molecule type" value="Genomic_DNA"/>
</dbReference>
<reference evidence="2 3" key="1">
    <citation type="journal article" date="2018" name="Nat. Ecol. Evol.">
        <title>Shark genomes provide insights into elasmobranch evolution and the origin of vertebrates.</title>
        <authorList>
            <person name="Hara Y"/>
            <person name="Yamaguchi K"/>
            <person name="Onimaru K"/>
            <person name="Kadota M"/>
            <person name="Koyanagi M"/>
            <person name="Keeley SD"/>
            <person name="Tatsumi K"/>
            <person name="Tanaka K"/>
            <person name="Motone F"/>
            <person name="Kageyama Y"/>
            <person name="Nozu R"/>
            <person name="Adachi N"/>
            <person name="Nishimura O"/>
            <person name="Nakagawa R"/>
            <person name="Tanegashima C"/>
            <person name="Kiyatake I"/>
            <person name="Matsumoto R"/>
            <person name="Murakumo K"/>
            <person name="Nishida K"/>
            <person name="Terakita A"/>
            <person name="Kuratani S"/>
            <person name="Sato K"/>
            <person name="Hyodo S Kuraku.S."/>
        </authorList>
    </citation>
    <scope>NUCLEOTIDE SEQUENCE [LARGE SCALE GENOMIC DNA]</scope>
</reference>
<dbReference type="InterPro" id="IPR027324">
    <property type="entry name" value="MAP2/MAP4/Tau"/>
</dbReference>
<organism evidence="2 3">
    <name type="scientific">Scyliorhinus torazame</name>
    <name type="common">Cloudy catshark</name>
    <name type="synonym">Catulus torazame</name>
    <dbReference type="NCBI Taxonomy" id="75743"/>
    <lineage>
        <taxon>Eukaryota</taxon>
        <taxon>Metazoa</taxon>
        <taxon>Chordata</taxon>
        <taxon>Craniata</taxon>
        <taxon>Vertebrata</taxon>
        <taxon>Chondrichthyes</taxon>
        <taxon>Elasmobranchii</taxon>
        <taxon>Galeomorphii</taxon>
        <taxon>Galeoidea</taxon>
        <taxon>Carcharhiniformes</taxon>
        <taxon>Scyliorhinidae</taxon>
        <taxon>Scyliorhinus</taxon>
    </lineage>
</organism>